<proteinExistence type="predicted"/>
<evidence type="ECO:0000313" key="1">
    <source>
        <dbReference type="EMBL" id="RMX51469.1"/>
    </source>
</evidence>
<sequence length="368" mass="41001">MNDGICSNDRDKFSLSTVAHCTRVMKSSSSSHYKLDAMGSDKRSMCRVLAQPTLKSQAYTVSAELLNQAGWQGINSGHLGLLFNARDENNFDFVYFRPHSAGGCYQTGFMKSGNLNFIESKACPKGPPKGGVWFQVSVKAHDQDAQIYFNGDLVTTIKTHHTLQARAGVFTFHGYQNVVLFRNFQIDPQLYVSKRCARTVEFPGYVKLDADHGSWPKDGFCQVSYLNGCGTGNYQISVDMYNFIGRDGVNFGHLGVFFNAEDGENYDFVYFRLHSVRSCFQTGYVYKAEPKFDGAKSSTCPAGPPKGAEWFSVKVTVSTALPAGKVNVYLNDNLVTSWNPRYVVKSHGGVLVANGYKNVAYFRNFRIF</sequence>
<organism evidence="1 2">
    <name type="scientific">Pocillopora damicornis</name>
    <name type="common">Cauliflower coral</name>
    <name type="synonym">Millepora damicornis</name>
    <dbReference type="NCBI Taxonomy" id="46731"/>
    <lineage>
        <taxon>Eukaryota</taxon>
        <taxon>Metazoa</taxon>
        <taxon>Cnidaria</taxon>
        <taxon>Anthozoa</taxon>
        <taxon>Hexacorallia</taxon>
        <taxon>Scleractinia</taxon>
        <taxon>Astrocoeniina</taxon>
        <taxon>Pocilloporidae</taxon>
        <taxon>Pocillopora</taxon>
    </lineage>
</organism>
<dbReference type="EMBL" id="RCHS01001779">
    <property type="protein sequence ID" value="RMX51469.1"/>
    <property type="molecule type" value="Genomic_DNA"/>
</dbReference>
<dbReference type="Gene3D" id="2.60.120.560">
    <property type="entry name" value="Exo-inulinase, domain 1"/>
    <property type="match status" value="2"/>
</dbReference>
<dbReference type="OrthoDB" id="5947072at2759"/>
<reference evidence="1 2" key="1">
    <citation type="journal article" date="2018" name="Sci. Rep.">
        <title>Comparative analysis of the Pocillopora damicornis genome highlights role of immune system in coral evolution.</title>
        <authorList>
            <person name="Cunning R."/>
            <person name="Bay R.A."/>
            <person name="Gillette P."/>
            <person name="Baker A.C."/>
            <person name="Traylor-Knowles N."/>
        </authorList>
    </citation>
    <scope>NUCLEOTIDE SEQUENCE [LARGE SCALE GENOMIC DNA]</scope>
    <source>
        <strain evidence="1">RSMAS</strain>
        <tissue evidence="1">Whole animal</tissue>
    </source>
</reference>
<keyword evidence="2" id="KW-1185">Reference proteome</keyword>
<protein>
    <recommendedName>
        <fullName evidence="3">3-keto-disaccharide hydrolase domain-containing protein</fullName>
    </recommendedName>
</protein>
<evidence type="ECO:0000313" key="2">
    <source>
        <dbReference type="Proteomes" id="UP000275408"/>
    </source>
</evidence>
<gene>
    <name evidence="1" type="ORF">pdam_00018802</name>
</gene>
<name>A0A3M6UD23_POCDA</name>
<dbReference type="AlphaFoldDB" id="A0A3M6UD23"/>
<dbReference type="Proteomes" id="UP000275408">
    <property type="component" value="Unassembled WGS sequence"/>
</dbReference>
<accession>A0A3M6UD23</accession>
<evidence type="ECO:0008006" key="3">
    <source>
        <dbReference type="Google" id="ProtNLM"/>
    </source>
</evidence>
<comment type="caution">
    <text evidence="1">The sequence shown here is derived from an EMBL/GenBank/DDBJ whole genome shotgun (WGS) entry which is preliminary data.</text>
</comment>